<keyword evidence="12" id="KW-1185">Reference proteome</keyword>
<keyword evidence="4 9" id="KW-0456">Lyase</keyword>
<comment type="function">
    <text evidence="6 9">Catalyzes cyclization of the linear tetrapyrrole, hydroxymethylbilane, to the macrocyclic uroporphyrinogen III.</text>
</comment>
<dbReference type="InterPro" id="IPR039793">
    <property type="entry name" value="UROS/Hem4"/>
</dbReference>
<evidence type="ECO:0000313" key="12">
    <source>
        <dbReference type="Proteomes" id="UP000023795"/>
    </source>
</evidence>
<dbReference type="EMBL" id="ANIN01000001">
    <property type="protein sequence ID" value="ELA09579.1"/>
    <property type="molecule type" value="Genomic_DNA"/>
</dbReference>
<evidence type="ECO:0000256" key="7">
    <source>
        <dbReference type="ARBA" id="ARBA00040167"/>
    </source>
</evidence>
<dbReference type="STRING" id="1230338.MOMA_04215"/>
<dbReference type="UniPathway" id="UPA00251">
    <property type="reaction ID" value="UER00320"/>
</dbReference>
<evidence type="ECO:0000256" key="9">
    <source>
        <dbReference type="RuleBase" id="RU366031"/>
    </source>
</evidence>
<dbReference type="EC" id="4.2.1.75" evidence="3 9"/>
<feature type="domain" description="Tetrapyrrole biosynthesis uroporphyrinogen III synthase" evidence="10">
    <location>
        <begin position="27"/>
        <end position="264"/>
    </location>
</feature>
<dbReference type="PANTHER" id="PTHR38042:SF1">
    <property type="entry name" value="UROPORPHYRINOGEN-III SYNTHASE, CHLOROPLASTIC"/>
    <property type="match status" value="1"/>
</dbReference>
<comment type="catalytic activity">
    <reaction evidence="8 9">
        <text>hydroxymethylbilane = uroporphyrinogen III + H2O</text>
        <dbReference type="Rhea" id="RHEA:18965"/>
        <dbReference type="ChEBI" id="CHEBI:15377"/>
        <dbReference type="ChEBI" id="CHEBI:57308"/>
        <dbReference type="ChEBI" id="CHEBI:57845"/>
        <dbReference type="EC" id="4.2.1.75"/>
    </reaction>
</comment>
<dbReference type="GO" id="GO:0006780">
    <property type="term" value="P:uroporphyrinogen III biosynthetic process"/>
    <property type="evidence" value="ECO:0007669"/>
    <property type="project" value="UniProtKB-UniRule"/>
</dbReference>
<dbReference type="PANTHER" id="PTHR38042">
    <property type="entry name" value="UROPORPHYRINOGEN-III SYNTHASE, CHLOROPLASTIC"/>
    <property type="match status" value="1"/>
</dbReference>
<gene>
    <name evidence="11" type="ORF">MOMA_04215</name>
</gene>
<dbReference type="Pfam" id="PF02602">
    <property type="entry name" value="HEM4"/>
    <property type="match status" value="1"/>
</dbReference>
<dbReference type="OrthoDB" id="9787650at2"/>
<comment type="caution">
    <text evidence="11">The sequence shown here is derived from an EMBL/GenBank/DDBJ whole genome shotgun (WGS) entry which is preliminary data.</text>
</comment>
<dbReference type="AlphaFoldDB" id="L2F959"/>
<dbReference type="RefSeq" id="WP_009767398.1">
    <property type="nucleotide sequence ID" value="NZ_ANIN01000001.1"/>
</dbReference>
<evidence type="ECO:0000256" key="8">
    <source>
        <dbReference type="ARBA" id="ARBA00048617"/>
    </source>
</evidence>
<evidence type="ECO:0000256" key="4">
    <source>
        <dbReference type="ARBA" id="ARBA00023239"/>
    </source>
</evidence>
<evidence type="ECO:0000256" key="5">
    <source>
        <dbReference type="ARBA" id="ARBA00023244"/>
    </source>
</evidence>
<organism evidence="11 12">
    <name type="scientific">Moraxella macacae 0408225</name>
    <dbReference type="NCBI Taxonomy" id="1230338"/>
    <lineage>
        <taxon>Bacteria</taxon>
        <taxon>Pseudomonadati</taxon>
        <taxon>Pseudomonadota</taxon>
        <taxon>Gammaproteobacteria</taxon>
        <taxon>Moraxellales</taxon>
        <taxon>Moraxellaceae</taxon>
        <taxon>Moraxella</taxon>
    </lineage>
</organism>
<dbReference type="CDD" id="cd06578">
    <property type="entry name" value="HemD"/>
    <property type="match status" value="1"/>
</dbReference>
<protein>
    <recommendedName>
        <fullName evidence="7 9">Uroporphyrinogen-III synthase</fullName>
        <ecNumber evidence="3 9">4.2.1.75</ecNumber>
    </recommendedName>
</protein>
<dbReference type="GO" id="GO:0006782">
    <property type="term" value="P:protoporphyrinogen IX biosynthetic process"/>
    <property type="evidence" value="ECO:0007669"/>
    <property type="project" value="UniProtKB-UniRule"/>
</dbReference>
<reference evidence="11 12" key="1">
    <citation type="journal article" date="2013" name="Genome Announc.">
        <title>Genome Sequence of Moraxella macacae 0408225, a Novel Bacterial Species Isolated from a Cynomolgus Macaque with Epistaxis.</title>
        <authorList>
            <person name="Ladner J.T."/>
            <person name="Whitehouse C.A."/>
            <person name="Koroleva G.I."/>
            <person name="Palacios G.F."/>
        </authorList>
    </citation>
    <scope>NUCLEOTIDE SEQUENCE [LARGE SCALE GENOMIC DNA]</scope>
    <source>
        <strain evidence="11 12">0408225</strain>
    </source>
</reference>
<dbReference type="InterPro" id="IPR036108">
    <property type="entry name" value="4pyrrol_syn_uPrphyn_synt_sf"/>
</dbReference>
<evidence type="ECO:0000256" key="1">
    <source>
        <dbReference type="ARBA" id="ARBA00004772"/>
    </source>
</evidence>
<dbReference type="Gene3D" id="3.40.50.10090">
    <property type="match status" value="2"/>
</dbReference>
<dbReference type="eggNOG" id="COG1587">
    <property type="taxonomic scope" value="Bacteria"/>
</dbReference>
<evidence type="ECO:0000259" key="10">
    <source>
        <dbReference type="Pfam" id="PF02602"/>
    </source>
</evidence>
<evidence type="ECO:0000313" key="11">
    <source>
        <dbReference type="EMBL" id="ELA09579.1"/>
    </source>
</evidence>
<dbReference type="PATRIC" id="fig|1230338.3.peg.914"/>
<evidence type="ECO:0000256" key="3">
    <source>
        <dbReference type="ARBA" id="ARBA00013109"/>
    </source>
</evidence>
<name>L2F959_9GAMM</name>
<evidence type="ECO:0000256" key="6">
    <source>
        <dbReference type="ARBA" id="ARBA00037589"/>
    </source>
</evidence>
<dbReference type="InterPro" id="IPR003754">
    <property type="entry name" value="4pyrrol_synth_uPrphyn_synth"/>
</dbReference>
<evidence type="ECO:0000256" key="2">
    <source>
        <dbReference type="ARBA" id="ARBA00008133"/>
    </source>
</evidence>
<dbReference type="SUPFAM" id="SSF69618">
    <property type="entry name" value="HemD-like"/>
    <property type="match status" value="1"/>
</dbReference>
<comment type="similarity">
    <text evidence="2 9">Belongs to the uroporphyrinogen-III synthase family.</text>
</comment>
<dbReference type="Proteomes" id="UP000023795">
    <property type="component" value="Unassembled WGS sequence"/>
</dbReference>
<sequence length="284" mass="32327">MIFINTRPLDRGNNLSRFLTSDLQSCHIQVLDLPLLELVACKIRAIDKQKLANLDHYQYIVFVSERAVSEFFNHVANFNHVAKHKVAKHNIARYKAILNANCIAVGQKTATAFCERFQQNFNHLPTILTPSQCNLPENNEGLLQLDAIKNLQANTKILIIKGNNGRTLLKNTLQQRGVIVDTVDVYERIFPIASQQIFANFYQSADFCQNKVVLITSITAWQYWQNLLTKFDLANAAAKQGFVYLVLQARIAKVLKEQGVYNVHVVNDVNPTTIQQKLLSQQNY</sequence>
<accession>L2F959</accession>
<comment type="pathway">
    <text evidence="1 9">Porphyrin-containing compound metabolism; protoporphyrin-IX biosynthesis; coproporphyrinogen-III from 5-aminolevulinate: step 3/4.</text>
</comment>
<dbReference type="GO" id="GO:0004852">
    <property type="term" value="F:uroporphyrinogen-III synthase activity"/>
    <property type="evidence" value="ECO:0007669"/>
    <property type="project" value="UniProtKB-UniRule"/>
</dbReference>
<proteinExistence type="inferred from homology"/>
<keyword evidence="5 9" id="KW-0627">Porphyrin biosynthesis</keyword>